<dbReference type="Proteomes" id="UP000265520">
    <property type="component" value="Unassembled WGS sequence"/>
</dbReference>
<dbReference type="EMBL" id="LXQA010032244">
    <property type="protein sequence ID" value="MCH96403.1"/>
    <property type="molecule type" value="Genomic_DNA"/>
</dbReference>
<proteinExistence type="predicted"/>
<accession>A0A392N9V4</accession>
<comment type="caution">
    <text evidence="1">The sequence shown here is derived from an EMBL/GenBank/DDBJ whole genome shotgun (WGS) entry which is preliminary data.</text>
</comment>
<dbReference type="AlphaFoldDB" id="A0A392N9V4"/>
<evidence type="ECO:0000313" key="1">
    <source>
        <dbReference type="EMBL" id="MCH96403.1"/>
    </source>
</evidence>
<sequence length="72" mass="7986">MPKDVTYPTQNFAASNSTQFYTQTSGGSQYKSDEVFMKQVRVISLGDMKKLKVDTFCVTVATTSHVRVSNQG</sequence>
<protein>
    <submittedName>
        <fullName evidence="1">Uncharacterized protein</fullName>
    </submittedName>
</protein>
<organism evidence="1 2">
    <name type="scientific">Trifolium medium</name>
    <dbReference type="NCBI Taxonomy" id="97028"/>
    <lineage>
        <taxon>Eukaryota</taxon>
        <taxon>Viridiplantae</taxon>
        <taxon>Streptophyta</taxon>
        <taxon>Embryophyta</taxon>
        <taxon>Tracheophyta</taxon>
        <taxon>Spermatophyta</taxon>
        <taxon>Magnoliopsida</taxon>
        <taxon>eudicotyledons</taxon>
        <taxon>Gunneridae</taxon>
        <taxon>Pentapetalae</taxon>
        <taxon>rosids</taxon>
        <taxon>fabids</taxon>
        <taxon>Fabales</taxon>
        <taxon>Fabaceae</taxon>
        <taxon>Papilionoideae</taxon>
        <taxon>50 kb inversion clade</taxon>
        <taxon>NPAAA clade</taxon>
        <taxon>Hologalegina</taxon>
        <taxon>IRL clade</taxon>
        <taxon>Trifolieae</taxon>
        <taxon>Trifolium</taxon>
    </lineage>
</organism>
<name>A0A392N9V4_9FABA</name>
<evidence type="ECO:0000313" key="2">
    <source>
        <dbReference type="Proteomes" id="UP000265520"/>
    </source>
</evidence>
<keyword evidence="2" id="KW-1185">Reference proteome</keyword>
<reference evidence="1 2" key="1">
    <citation type="journal article" date="2018" name="Front. Plant Sci.">
        <title>Red Clover (Trifolium pratense) and Zigzag Clover (T. medium) - A Picture of Genomic Similarities and Differences.</title>
        <authorList>
            <person name="Dluhosova J."/>
            <person name="Istvanek J."/>
            <person name="Nedelnik J."/>
            <person name="Repkova J."/>
        </authorList>
    </citation>
    <scope>NUCLEOTIDE SEQUENCE [LARGE SCALE GENOMIC DNA]</scope>
    <source>
        <strain evidence="2">cv. 10/8</strain>
        <tissue evidence="1">Leaf</tissue>
    </source>
</reference>
<gene>
    <name evidence="1" type="ORF">A2U01_0017389</name>
</gene>